<evidence type="ECO:0000313" key="3">
    <source>
        <dbReference type="Proteomes" id="UP000326336"/>
    </source>
</evidence>
<dbReference type="SMART" id="SM00855">
    <property type="entry name" value="PGAM"/>
    <property type="match status" value="1"/>
</dbReference>
<dbReference type="GO" id="GO:0005737">
    <property type="term" value="C:cytoplasm"/>
    <property type="evidence" value="ECO:0007669"/>
    <property type="project" value="TreeGrafter"/>
</dbReference>
<dbReference type="InterPro" id="IPR050275">
    <property type="entry name" value="PGM_Phosphatase"/>
</dbReference>
<dbReference type="CDD" id="cd07067">
    <property type="entry name" value="HP_PGM_like"/>
    <property type="match status" value="1"/>
</dbReference>
<dbReference type="InterPro" id="IPR029033">
    <property type="entry name" value="His_PPase_superfam"/>
</dbReference>
<reference evidence="2 3" key="1">
    <citation type="journal article" date="2019" name="Int. J. Syst. Evol. Microbiol.">
        <title>Bifidobacterium jacchi sp. nov., isolated from the faeces of a baby common marmoset (Callithrix jacchus).</title>
        <authorList>
            <person name="Modesto M."/>
            <person name="Watanabe K."/>
            <person name="Arita M."/>
            <person name="Satti M."/>
            <person name="Oki K."/>
            <person name="Sciavilla P."/>
            <person name="Patavino C."/>
            <person name="Camma C."/>
            <person name="Michelini S."/>
            <person name="Sgorbati B."/>
            <person name="Mattarelli P."/>
        </authorList>
    </citation>
    <scope>NUCLEOTIDE SEQUENCE [LARGE SCALE GENOMIC DNA]</scope>
    <source>
        <strain evidence="2 3">MRM 9.3</strain>
    </source>
</reference>
<name>A0A5N5RC85_9BIFI</name>
<dbReference type="RefSeq" id="WP_151917673.1">
    <property type="nucleotide sequence ID" value="NZ_RQSP01000078.1"/>
</dbReference>
<evidence type="ECO:0000256" key="1">
    <source>
        <dbReference type="PIRSR" id="PIRSR613078-2"/>
    </source>
</evidence>
<dbReference type="SUPFAM" id="SSF53254">
    <property type="entry name" value="Phosphoglycerate mutase-like"/>
    <property type="match status" value="1"/>
</dbReference>
<dbReference type="InterPro" id="IPR013078">
    <property type="entry name" value="His_Pase_superF_clade-1"/>
</dbReference>
<proteinExistence type="predicted"/>
<dbReference type="PANTHER" id="PTHR48100">
    <property type="entry name" value="BROAD-SPECIFICITY PHOSPHATASE YOR283W-RELATED"/>
    <property type="match status" value="1"/>
</dbReference>
<comment type="caution">
    <text evidence="2">The sequence shown here is derived from an EMBL/GenBank/DDBJ whole genome shotgun (WGS) entry which is preliminary data.</text>
</comment>
<keyword evidence="3" id="KW-1185">Reference proteome</keyword>
<organism evidence="2 3">
    <name type="scientific">Bifidobacterium jacchi</name>
    <dbReference type="NCBI Taxonomy" id="2490545"/>
    <lineage>
        <taxon>Bacteria</taxon>
        <taxon>Bacillati</taxon>
        <taxon>Actinomycetota</taxon>
        <taxon>Actinomycetes</taxon>
        <taxon>Bifidobacteriales</taxon>
        <taxon>Bifidobacteriaceae</taxon>
        <taxon>Bifidobacterium</taxon>
    </lineage>
</organism>
<dbReference type="AlphaFoldDB" id="A0A5N5RC85"/>
<dbReference type="Proteomes" id="UP000326336">
    <property type="component" value="Unassembled WGS sequence"/>
</dbReference>
<sequence length="277" mass="30949">MIDEVVMLRHGRTSYNHAHRLQGQIDVPLDLVGQWQADQSGLELAKRYYWAKVSDVAAHPARLAQPGPQAAERSDIEEYHASHAAARRMIVVSSDLFRAVQTAHAFADPLGLEVSTDRRLRERSFGQWEGLTREQIRRLDPQAYDSWKRKQGGEAAYGVESREAVGRRGADAVLALIDRYRDDSTATTLMLVGHGSWIAATIETLIGLRIGSLSGLGVIGNAFWSRLSVIDHVDDQRLDVPAFRLDAFNEAPALARDMDWDNGPDWLHPLRPATETH</sequence>
<dbReference type="Pfam" id="PF00300">
    <property type="entry name" value="His_Phos_1"/>
    <property type="match status" value="2"/>
</dbReference>
<dbReference type="OrthoDB" id="4697614at2"/>
<dbReference type="PANTHER" id="PTHR48100:SF62">
    <property type="entry name" value="GLUCOSYL-3-PHOSPHOGLYCERATE PHOSPHATASE"/>
    <property type="match status" value="1"/>
</dbReference>
<accession>A0A5N5RC85</accession>
<protein>
    <submittedName>
        <fullName evidence="2">Histidine phosphatase family protein</fullName>
    </submittedName>
</protein>
<evidence type="ECO:0000313" key="2">
    <source>
        <dbReference type="EMBL" id="KAB5603494.1"/>
    </source>
</evidence>
<feature type="binding site" evidence="1">
    <location>
        <begin position="9"/>
        <end position="16"/>
    </location>
    <ligand>
        <name>substrate</name>
    </ligand>
</feature>
<dbReference type="EMBL" id="RQSP01000078">
    <property type="protein sequence ID" value="KAB5603494.1"/>
    <property type="molecule type" value="Genomic_DNA"/>
</dbReference>
<dbReference type="Gene3D" id="3.40.50.1240">
    <property type="entry name" value="Phosphoglycerate mutase-like"/>
    <property type="match status" value="1"/>
</dbReference>
<gene>
    <name evidence="2" type="ORF">EHS19_10335</name>
</gene>
<dbReference type="GO" id="GO:0016791">
    <property type="term" value="F:phosphatase activity"/>
    <property type="evidence" value="ECO:0007669"/>
    <property type="project" value="TreeGrafter"/>
</dbReference>